<dbReference type="PANTHER" id="PTHR34227:SF11">
    <property type="entry name" value="CHAPERONE PROTEIN TORD"/>
    <property type="match status" value="1"/>
</dbReference>
<dbReference type="InterPro" id="IPR036386">
    <property type="entry name" value="HscB_C_sf"/>
</dbReference>
<evidence type="ECO:0000313" key="2">
    <source>
        <dbReference type="EMBL" id="PSJ80446.1"/>
    </source>
</evidence>
<dbReference type="Gene3D" id="1.20.120.1820">
    <property type="match status" value="1"/>
</dbReference>
<dbReference type="InterPro" id="IPR020945">
    <property type="entry name" value="DMSO/NO3_reduct_chaperone"/>
</dbReference>
<dbReference type="PANTHER" id="PTHR34227">
    <property type="entry name" value="CHAPERONE PROTEIN YCDY"/>
    <property type="match status" value="1"/>
</dbReference>
<comment type="caution">
    <text evidence="2">The sequence shown here is derived from an EMBL/GenBank/DDBJ whole genome shotgun (WGS) entry which is preliminary data.</text>
</comment>
<dbReference type="Gene3D" id="1.20.1280.20">
    <property type="entry name" value="HscB, C-terminal domain"/>
    <property type="match status" value="1"/>
</dbReference>
<dbReference type="AlphaFoldDB" id="A0A2P7U0E8"/>
<dbReference type="SUPFAM" id="SSF89155">
    <property type="entry name" value="TorD-like"/>
    <property type="match status" value="1"/>
</dbReference>
<dbReference type="EMBL" id="PXYY01000030">
    <property type="protein sequence ID" value="PSJ80446.1"/>
    <property type="molecule type" value="Genomic_DNA"/>
</dbReference>
<dbReference type="NCBIfam" id="NF003442">
    <property type="entry name" value="PRK04976.1"/>
    <property type="match status" value="1"/>
</dbReference>
<keyword evidence="3" id="KW-1185">Reference proteome</keyword>
<organism evidence="2 3">
    <name type="scientific">Neisseria iguanae</name>
    <dbReference type="NCBI Taxonomy" id="90242"/>
    <lineage>
        <taxon>Bacteria</taxon>
        <taxon>Pseudomonadati</taxon>
        <taxon>Pseudomonadota</taxon>
        <taxon>Betaproteobacteria</taxon>
        <taxon>Neisseriales</taxon>
        <taxon>Neisseriaceae</taxon>
        <taxon>Neisseria</taxon>
    </lineage>
</organism>
<dbReference type="Proteomes" id="UP000241868">
    <property type="component" value="Unassembled WGS sequence"/>
</dbReference>
<accession>A0A2P7U0E8</accession>
<dbReference type="InterPro" id="IPR036411">
    <property type="entry name" value="TorD-like_sf"/>
</dbReference>
<evidence type="ECO:0000256" key="1">
    <source>
        <dbReference type="ARBA" id="ARBA00023186"/>
    </source>
</evidence>
<name>A0A2P7U0E8_9NEIS</name>
<dbReference type="OrthoDB" id="7849731at2"/>
<protein>
    <submittedName>
        <fullName evidence="2">Molecular chaperone TorD</fullName>
    </submittedName>
</protein>
<dbReference type="GO" id="GO:0051259">
    <property type="term" value="P:protein complex oligomerization"/>
    <property type="evidence" value="ECO:0007669"/>
    <property type="project" value="InterPro"/>
</dbReference>
<dbReference type="InterPro" id="IPR050289">
    <property type="entry name" value="TorD/DmsD_chaperones"/>
</dbReference>
<evidence type="ECO:0000313" key="3">
    <source>
        <dbReference type="Proteomes" id="UP000241868"/>
    </source>
</evidence>
<keyword evidence="1" id="KW-0143">Chaperone</keyword>
<dbReference type="Pfam" id="PF02613">
    <property type="entry name" value="Nitrate_red_del"/>
    <property type="match status" value="1"/>
</dbReference>
<sequence>MNEMLSDKKVSSDSDLQDFKQSFRAIALHRSSIYAWFSDCIALEHSAENLASYNEPSATVLWRALGFCGLQNEATRLQSALLQLSGMPDAQLELAADFASAFLLSAEACATPYASWYLEADKRMYGKPAAHMKAFLAENHLQLDSKFREPADHLAVFLGFLSHWVETSATTPIESVSEVALLQGDFIQTALLSWVPLWAGRCQSLSLKTDVYPAFASLLSAFLAADVEYLSEVR</sequence>
<reference evidence="2 3" key="1">
    <citation type="submission" date="2018-03" db="EMBL/GenBank/DDBJ databases">
        <title>Neisseria weixii sp. nov., isolated from the intestinal contents of Tibetan Plateau pika (Ochotona curzoniae) in Yushu, Qinghai Province, China.</title>
        <authorList>
            <person name="Gui Z."/>
        </authorList>
    </citation>
    <scope>NUCLEOTIDE SEQUENCE [LARGE SCALE GENOMIC DNA]</scope>
    <source>
        <strain evidence="2 3">ATCC 51483</strain>
    </source>
</reference>
<proteinExistence type="predicted"/>
<gene>
    <name evidence="2" type="ORF">C7N83_06265</name>
</gene>
<dbReference type="RefSeq" id="WP_106741401.1">
    <property type="nucleotide sequence ID" value="NZ_PXYY01000030.1"/>
</dbReference>